<evidence type="ECO:0000256" key="2">
    <source>
        <dbReference type="SAM" id="Phobius"/>
    </source>
</evidence>
<feature type="region of interest" description="Disordered" evidence="1">
    <location>
        <begin position="26"/>
        <end position="59"/>
    </location>
</feature>
<dbReference type="RefSeq" id="WP_015206790.1">
    <property type="nucleotide sequence ID" value="NC_019757.1"/>
</dbReference>
<gene>
    <name evidence="3" type="ORF">Cylst_1237</name>
</gene>
<feature type="region of interest" description="Disordered" evidence="1">
    <location>
        <begin position="192"/>
        <end position="222"/>
    </location>
</feature>
<proteinExistence type="predicted"/>
<dbReference type="Proteomes" id="UP000010475">
    <property type="component" value="Chromosome"/>
</dbReference>
<dbReference type="PATRIC" id="fig|56107.3.peg.1399"/>
<feature type="transmembrane region" description="Helical" evidence="2">
    <location>
        <begin position="116"/>
        <end position="137"/>
    </location>
</feature>
<dbReference type="HOGENOM" id="CLU_103738_0_0_3"/>
<sequence length="222" mass="24122">MVVARKSAVSAKGNWFRRDSTLPLEKRRSARLGSSAQSAAVSSSETAPGTSKTQRRSLKDLAVSPTNGAVMATSVKELGKQQVSNIKAQSSVRLPIMSSYGSAPVWLLRLCNFNRYSSVVAFLLVATTLVVYGWTVYSQELWSQAYRKLQNLQRHERQLTTTNATLTNKMAEEAEKPTAGLVSPTPAGTIFLPPASHTSKPTSSNTTPNSEMQQQTLSPLGY</sequence>
<feature type="compositionally biased region" description="Polar residues" evidence="1">
    <location>
        <begin position="211"/>
        <end position="222"/>
    </location>
</feature>
<keyword evidence="2" id="KW-0472">Membrane</keyword>
<dbReference type="KEGG" id="csg:Cylst_1237"/>
<dbReference type="eggNOG" id="COG4191">
    <property type="taxonomic scope" value="Bacteria"/>
</dbReference>
<evidence type="ECO:0000313" key="4">
    <source>
        <dbReference type="Proteomes" id="UP000010475"/>
    </source>
</evidence>
<evidence type="ECO:0000256" key="1">
    <source>
        <dbReference type="SAM" id="MobiDB-lite"/>
    </source>
</evidence>
<name>K9WUQ4_9NOST</name>
<feature type="compositionally biased region" description="Low complexity" evidence="1">
    <location>
        <begin position="198"/>
        <end position="210"/>
    </location>
</feature>
<dbReference type="OrthoDB" id="424231at2"/>
<accession>K9WUQ4</accession>
<reference evidence="3 4" key="1">
    <citation type="submission" date="2012-06" db="EMBL/GenBank/DDBJ databases">
        <title>Finished chromosome of genome of Cylindrospermum stagnale PCC 7417.</title>
        <authorList>
            <consortium name="US DOE Joint Genome Institute"/>
            <person name="Gugger M."/>
            <person name="Coursin T."/>
            <person name="Rippka R."/>
            <person name="Tandeau De Marsac N."/>
            <person name="Huntemann M."/>
            <person name="Wei C.-L."/>
            <person name="Han J."/>
            <person name="Detter J.C."/>
            <person name="Han C."/>
            <person name="Tapia R."/>
            <person name="Chen A."/>
            <person name="Kyrpides N."/>
            <person name="Mavromatis K."/>
            <person name="Markowitz V."/>
            <person name="Szeto E."/>
            <person name="Ivanova N."/>
            <person name="Pagani I."/>
            <person name="Pati A."/>
            <person name="Goodwin L."/>
            <person name="Nordberg H.P."/>
            <person name="Cantor M.N."/>
            <person name="Hua S.X."/>
            <person name="Woyke T."/>
            <person name="Kerfeld C.A."/>
        </authorList>
    </citation>
    <scope>NUCLEOTIDE SEQUENCE [LARGE SCALE GENOMIC DNA]</scope>
    <source>
        <strain evidence="3 4">PCC 7417</strain>
    </source>
</reference>
<keyword evidence="2" id="KW-1133">Transmembrane helix</keyword>
<evidence type="ECO:0000313" key="3">
    <source>
        <dbReference type="EMBL" id="AFZ23534.1"/>
    </source>
</evidence>
<protein>
    <recommendedName>
        <fullName evidence="5">Cell division protein FtsL</fullName>
    </recommendedName>
</protein>
<keyword evidence="2" id="KW-0812">Transmembrane</keyword>
<organism evidence="3 4">
    <name type="scientific">Cylindrospermum stagnale PCC 7417</name>
    <dbReference type="NCBI Taxonomy" id="56107"/>
    <lineage>
        <taxon>Bacteria</taxon>
        <taxon>Bacillati</taxon>
        <taxon>Cyanobacteriota</taxon>
        <taxon>Cyanophyceae</taxon>
        <taxon>Nostocales</taxon>
        <taxon>Nostocaceae</taxon>
        <taxon>Cylindrospermum</taxon>
    </lineage>
</organism>
<dbReference type="EMBL" id="CP003642">
    <property type="protein sequence ID" value="AFZ23534.1"/>
    <property type="molecule type" value="Genomic_DNA"/>
</dbReference>
<dbReference type="STRING" id="56107.Cylst_1237"/>
<feature type="compositionally biased region" description="Low complexity" evidence="1">
    <location>
        <begin position="34"/>
        <end position="44"/>
    </location>
</feature>
<dbReference type="AlphaFoldDB" id="K9WUQ4"/>
<evidence type="ECO:0008006" key="5">
    <source>
        <dbReference type="Google" id="ProtNLM"/>
    </source>
</evidence>
<keyword evidence="4" id="KW-1185">Reference proteome</keyword>